<dbReference type="Proteomes" id="UP001056384">
    <property type="component" value="Chromosome 5"/>
</dbReference>
<sequence length="547" mass="61192">MRFEDWDVLLFPGGGQDAHIPLQEFCVECYAITDDRLLKGETITAPLMTGFVASLEPGRPFSISLHSWRPKPFSFRPAAETRAKAPQVWQFKVIVDGEVRCADTMTADVQWPKVIHEATAHAAHDGNPEQLLFPPFHEDRIRERQWHPYGDKGRIKIEIAEGFLQKRDGHTEFVKLTVHAIFNFLHAPMNILRDCGKAWPCQYVLEKKRLTAPHLAQDRPADNEREEFQEPERFRHHTGGPQKRSQQRHNSGYQPLPLSSPMYNNMPGMPPPTPSYAFDGYPGHSYYDGRSSRSTSAYSNISHSAMPLMAHYGPTLPMPSYSSGETMFASTPVLPYDPNVEIHIPSDQLHKVVTLLEQRANGSAMAPPPLPAHVMEAKASLENSSSMQRDMEDDDMVHTVHSRDRRAASRSNFSDVSMHAGCAEFPGCTTEDREGQIIHHEGREVAPAAVMRGRKEGQNDQTNRDFLSTILNDDPDETPDAQGAEEIDPDSPEPTSMLSNDSGKKRTRASATSLSINEDGSPEKQDKGSSKPARKLRKRDAAAMEDA</sequence>
<organism evidence="2 3">
    <name type="scientific">Septoria linicola</name>
    <dbReference type="NCBI Taxonomy" id="215465"/>
    <lineage>
        <taxon>Eukaryota</taxon>
        <taxon>Fungi</taxon>
        <taxon>Dikarya</taxon>
        <taxon>Ascomycota</taxon>
        <taxon>Pezizomycotina</taxon>
        <taxon>Dothideomycetes</taxon>
        <taxon>Dothideomycetidae</taxon>
        <taxon>Mycosphaerellales</taxon>
        <taxon>Mycosphaerellaceae</taxon>
        <taxon>Septoria</taxon>
    </lineage>
</organism>
<feature type="compositionally biased region" description="Basic and acidic residues" evidence="1">
    <location>
        <begin position="216"/>
        <end position="233"/>
    </location>
</feature>
<protein>
    <submittedName>
        <fullName evidence="2">Uncharacterized protein</fullName>
    </submittedName>
</protein>
<evidence type="ECO:0000313" key="2">
    <source>
        <dbReference type="EMBL" id="USW53715.1"/>
    </source>
</evidence>
<feature type="region of interest" description="Disordered" evidence="1">
    <location>
        <begin position="214"/>
        <end position="258"/>
    </location>
</feature>
<gene>
    <name evidence="2" type="ORF">Slin15195_G070340</name>
</gene>
<feature type="region of interest" description="Disordered" evidence="1">
    <location>
        <begin position="384"/>
        <end position="413"/>
    </location>
</feature>
<feature type="region of interest" description="Disordered" evidence="1">
    <location>
        <begin position="442"/>
        <end position="547"/>
    </location>
</feature>
<evidence type="ECO:0000313" key="3">
    <source>
        <dbReference type="Proteomes" id="UP001056384"/>
    </source>
</evidence>
<name>A0A9Q9EK55_9PEZI</name>
<reference evidence="2" key="1">
    <citation type="submission" date="2022-06" db="EMBL/GenBank/DDBJ databases">
        <title>Complete genome sequences of two strains of the flax pathogen Septoria linicola.</title>
        <authorList>
            <person name="Lapalu N."/>
            <person name="Simon A."/>
            <person name="Demenou B."/>
            <person name="Paumier D."/>
            <person name="Guillot M.-P."/>
            <person name="Gout L."/>
            <person name="Valade R."/>
        </authorList>
    </citation>
    <scope>NUCLEOTIDE SEQUENCE</scope>
    <source>
        <strain evidence="2">SE15195</strain>
    </source>
</reference>
<feature type="compositionally biased region" description="Polar residues" evidence="1">
    <location>
        <begin position="459"/>
        <end position="471"/>
    </location>
</feature>
<keyword evidence="3" id="KW-1185">Reference proteome</keyword>
<feature type="compositionally biased region" description="Polar residues" evidence="1">
    <location>
        <begin position="509"/>
        <end position="518"/>
    </location>
</feature>
<evidence type="ECO:0000256" key="1">
    <source>
        <dbReference type="SAM" id="MobiDB-lite"/>
    </source>
</evidence>
<dbReference type="AlphaFoldDB" id="A0A9Q9EK55"/>
<feature type="compositionally biased region" description="Acidic residues" evidence="1">
    <location>
        <begin position="473"/>
        <end position="491"/>
    </location>
</feature>
<proteinExistence type="predicted"/>
<accession>A0A9Q9EK55</accession>
<dbReference type="OrthoDB" id="5417628at2759"/>
<feature type="compositionally biased region" description="Basic and acidic residues" evidence="1">
    <location>
        <begin position="396"/>
        <end position="407"/>
    </location>
</feature>
<dbReference type="EMBL" id="CP099422">
    <property type="protein sequence ID" value="USW53715.1"/>
    <property type="molecule type" value="Genomic_DNA"/>
</dbReference>